<dbReference type="PANTHER" id="PTHR12132:SF1">
    <property type="entry name" value="DNA REPAIR PROTEIN RAD52 HOMOLOG"/>
    <property type="match status" value="1"/>
</dbReference>
<dbReference type="GO" id="GO:0045002">
    <property type="term" value="P:double-strand break repair via single-strand annealing"/>
    <property type="evidence" value="ECO:0007669"/>
    <property type="project" value="TreeGrafter"/>
</dbReference>
<evidence type="ECO:0000313" key="7">
    <source>
        <dbReference type="EMBL" id="WJW65876.1"/>
    </source>
</evidence>
<evidence type="ECO:0000313" key="9">
    <source>
        <dbReference type="Proteomes" id="UP001431572"/>
    </source>
</evidence>
<dbReference type="InterPro" id="IPR041247">
    <property type="entry name" value="Rad52_fam"/>
</dbReference>
<protein>
    <submittedName>
        <fullName evidence="7">RAD52 family DNA repair protein</fullName>
    </submittedName>
</protein>
<reference evidence="7" key="2">
    <citation type="journal article" date="2024" name="Nature">
        <title>Anoxygenic phototroph of the Chloroflexota uses a type I reaction centre.</title>
        <authorList>
            <person name="Tsuji J.M."/>
            <person name="Shaw N.A."/>
            <person name="Nagashima S."/>
            <person name="Venkiteswaran J.J."/>
            <person name="Schiff S.L."/>
            <person name="Watanabe T."/>
            <person name="Fukui M."/>
            <person name="Hanada S."/>
            <person name="Tank M."/>
            <person name="Neufeld J.D."/>
        </authorList>
    </citation>
    <scope>NUCLEOTIDE SEQUENCE</scope>
    <source>
        <strain evidence="7">L227-S17</strain>
    </source>
</reference>
<dbReference type="InterPro" id="IPR007232">
    <property type="entry name" value="Rad52_Rad59_Rad22"/>
</dbReference>
<gene>
    <name evidence="6" type="ORF">HXX08_11560</name>
    <name evidence="7" type="ORF">OZ401_001655</name>
</gene>
<organism evidence="6 8">
    <name type="scientific">Candidatus Chlorohelix allophototropha</name>
    <dbReference type="NCBI Taxonomy" id="3003348"/>
    <lineage>
        <taxon>Bacteria</taxon>
        <taxon>Bacillati</taxon>
        <taxon>Chloroflexota</taxon>
        <taxon>Chloroflexia</taxon>
        <taxon>Candidatus Chloroheliales</taxon>
        <taxon>Candidatus Chloroheliaceae</taxon>
        <taxon>Candidatus Chlorohelix</taxon>
    </lineage>
</organism>
<keyword evidence="3" id="KW-0233">DNA recombination</keyword>
<evidence type="ECO:0000256" key="1">
    <source>
        <dbReference type="ARBA" id="ARBA00006638"/>
    </source>
</evidence>
<sequence>MLHKDQIALLREPLDKKRVKSRKQGGKQVTYLPGHDVIDTANRIFGEDGWGYTITSQIQETITDMNGVVTGVLYTATVRLEIDGCKPVEDVGTGFVYAKEMGTFAARSKGIKQAITDALKRCFRVKGVQFGNGLYDDDPVYEQDETGERKQQYKRDTSTSNTTKPALSVPQVKSNISAIKSIAELDNFYAVIMDAGYQPGEVAALKKAFNERSQQIAV</sequence>
<dbReference type="Proteomes" id="UP001431572">
    <property type="component" value="Chromosome 1"/>
</dbReference>
<feature type="region of interest" description="Disordered" evidence="5">
    <location>
        <begin position="139"/>
        <end position="166"/>
    </location>
</feature>
<keyword evidence="9" id="KW-1185">Reference proteome</keyword>
<dbReference type="Proteomes" id="UP000521676">
    <property type="component" value="Unassembled WGS sequence"/>
</dbReference>
<feature type="compositionally biased region" description="Basic and acidic residues" evidence="5">
    <location>
        <begin position="146"/>
        <end position="157"/>
    </location>
</feature>
<dbReference type="InterPro" id="IPR042525">
    <property type="entry name" value="Rad52_Rad59_Rad22_sf"/>
</dbReference>
<dbReference type="SUPFAM" id="SSF54768">
    <property type="entry name" value="dsRNA-binding domain-like"/>
    <property type="match status" value="1"/>
</dbReference>
<dbReference type="RefSeq" id="WP_341467763.1">
    <property type="nucleotide sequence ID" value="NZ_CP128399.1"/>
</dbReference>
<keyword evidence="4" id="KW-0234">DNA repair</keyword>
<evidence type="ECO:0000313" key="6">
    <source>
        <dbReference type="EMBL" id="NWJ46507.1"/>
    </source>
</evidence>
<proteinExistence type="inferred from homology"/>
<evidence type="ECO:0000256" key="5">
    <source>
        <dbReference type="SAM" id="MobiDB-lite"/>
    </source>
</evidence>
<evidence type="ECO:0000256" key="2">
    <source>
        <dbReference type="ARBA" id="ARBA00022763"/>
    </source>
</evidence>
<dbReference type="GO" id="GO:0000724">
    <property type="term" value="P:double-strand break repair via homologous recombination"/>
    <property type="evidence" value="ECO:0007669"/>
    <property type="project" value="TreeGrafter"/>
</dbReference>
<keyword evidence="2" id="KW-0227">DNA damage</keyword>
<dbReference type="Gene3D" id="3.30.390.80">
    <property type="entry name" value="DNA repair protein Rad52/59/22"/>
    <property type="match status" value="1"/>
</dbReference>
<evidence type="ECO:0000256" key="3">
    <source>
        <dbReference type="ARBA" id="ARBA00023172"/>
    </source>
</evidence>
<dbReference type="AlphaFoldDB" id="A0A8T7LZN3"/>
<accession>A0A8T7LZN3</accession>
<dbReference type="EMBL" id="JACATZ010000001">
    <property type="protein sequence ID" value="NWJ46507.1"/>
    <property type="molecule type" value="Genomic_DNA"/>
</dbReference>
<dbReference type="GO" id="GO:0006312">
    <property type="term" value="P:mitotic recombination"/>
    <property type="evidence" value="ECO:0007669"/>
    <property type="project" value="TreeGrafter"/>
</dbReference>
<evidence type="ECO:0000313" key="8">
    <source>
        <dbReference type="Proteomes" id="UP000521676"/>
    </source>
</evidence>
<name>A0A8T7LZN3_9CHLR</name>
<evidence type="ECO:0000256" key="4">
    <source>
        <dbReference type="ARBA" id="ARBA00023204"/>
    </source>
</evidence>
<dbReference type="PANTHER" id="PTHR12132">
    <property type="entry name" value="DNA REPAIR AND RECOMBINATION PROTEIN RAD52, RAD59"/>
    <property type="match status" value="1"/>
</dbReference>
<dbReference type="EMBL" id="CP128399">
    <property type="protein sequence ID" value="WJW65876.1"/>
    <property type="molecule type" value="Genomic_DNA"/>
</dbReference>
<comment type="similarity">
    <text evidence="1">Belongs to the RAD52 family.</text>
</comment>
<dbReference type="Pfam" id="PF04098">
    <property type="entry name" value="Rad52_Rad22"/>
    <property type="match status" value="1"/>
</dbReference>
<reference evidence="6 8" key="1">
    <citation type="submission" date="2020-06" db="EMBL/GenBank/DDBJ databases">
        <title>Anoxygenic phototrophic Chloroflexota member uses a Type I reaction center.</title>
        <authorList>
            <person name="Tsuji J.M."/>
            <person name="Shaw N.A."/>
            <person name="Nagashima S."/>
            <person name="Venkiteswaran J."/>
            <person name="Schiff S.L."/>
            <person name="Hanada S."/>
            <person name="Tank M."/>
            <person name="Neufeld J.D."/>
        </authorList>
    </citation>
    <scope>NUCLEOTIDE SEQUENCE [LARGE SCALE GENOMIC DNA]</scope>
    <source>
        <strain evidence="6">L227-S17</strain>
    </source>
</reference>